<gene>
    <name evidence="1" type="ORF">GC106_61170</name>
</gene>
<dbReference type="EMBL" id="JAAATY010000023">
    <property type="protein sequence ID" value="NRN68862.1"/>
    <property type="molecule type" value="Genomic_DNA"/>
</dbReference>
<reference evidence="1 2" key="1">
    <citation type="submission" date="2020-01" db="EMBL/GenBank/DDBJ databases">
        <title>Kibdelosporangium persica a novel Actinomycetes from a hot desert in Iran.</title>
        <authorList>
            <person name="Safaei N."/>
            <person name="Zaburannyi N."/>
            <person name="Mueller R."/>
            <person name="Wink J."/>
        </authorList>
    </citation>
    <scope>NUCLEOTIDE SEQUENCE [LARGE SCALE GENOMIC DNA]</scope>
    <source>
        <strain evidence="1 2">4NS15</strain>
    </source>
</reference>
<dbReference type="Proteomes" id="UP000763557">
    <property type="component" value="Unassembled WGS sequence"/>
</dbReference>
<keyword evidence="2" id="KW-1185">Reference proteome</keyword>
<dbReference type="RefSeq" id="WP_173138436.1">
    <property type="nucleotide sequence ID" value="NZ_CBCSGW010000029.1"/>
</dbReference>
<name>A0ABX2FBZ4_9PSEU</name>
<evidence type="ECO:0000313" key="1">
    <source>
        <dbReference type="EMBL" id="NRN68862.1"/>
    </source>
</evidence>
<sequence length="163" mass="17914">MEKHSTRGQVAVRWQLGTAPYEYRRYDASGSLTVRLPKGRYFLEAQLVQDGHPMAVIAEPGLDLAKDVSLRLSGHDARPVGVTVDRSGLRTAETFVELSRKMAWGTLDSAVRTDFADVVVRPSTTTAPAEFRYSVGGRFSGESLLYNVRGTSTARCPRIPLSV</sequence>
<comment type="caution">
    <text evidence="1">The sequence shown here is derived from an EMBL/GenBank/DDBJ whole genome shotgun (WGS) entry which is preliminary data.</text>
</comment>
<accession>A0ABX2FBZ4</accession>
<evidence type="ECO:0000313" key="2">
    <source>
        <dbReference type="Proteomes" id="UP000763557"/>
    </source>
</evidence>
<organism evidence="1 2">
    <name type="scientific">Kibdelosporangium persicum</name>
    <dbReference type="NCBI Taxonomy" id="2698649"/>
    <lineage>
        <taxon>Bacteria</taxon>
        <taxon>Bacillati</taxon>
        <taxon>Actinomycetota</taxon>
        <taxon>Actinomycetes</taxon>
        <taxon>Pseudonocardiales</taxon>
        <taxon>Pseudonocardiaceae</taxon>
        <taxon>Kibdelosporangium</taxon>
    </lineage>
</organism>
<protein>
    <submittedName>
        <fullName evidence="1">Uncharacterized protein</fullName>
    </submittedName>
</protein>
<proteinExistence type="predicted"/>